<feature type="domain" description="DhaL" evidence="11">
    <location>
        <begin position="408"/>
        <end position="624"/>
    </location>
</feature>
<evidence type="ECO:0000256" key="4">
    <source>
        <dbReference type="ARBA" id="ARBA00022679"/>
    </source>
</evidence>
<dbReference type="InterPro" id="IPR012734">
    <property type="entry name" value="DhaK_ATP"/>
</dbReference>
<dbReference type="InterPro" id="IPR004007">
    <property type="entry name" value="DhaL_dom"/>
</dbReference>
<keyword evidence="5" id="KW-0547">Nucleotide-binding</keyword>
<dbReference type="Pfam" id="PF02734">
    <property type="entry name" value="Dak2"/>
    <property type="match status" value="1"/>
</dbReference>
<evidence type="ECO:0000259" key="11">
    <source>
        <dbReference type="PROSITE" id="PS51480"/>
    </source>
</evidence>
<dbReference type="SMART" id="SM01120">
    <property type="entry name" value="Dak2"/>
    <property type="match status" value="1"/>
</dbReference>
<dbReference type="PANTHER" id="PTHR28629:SF4">
    <property type="entry name" value="TRIOKINASE_FMN CYCLASE"/>
    <property type="match status" value="1"/>
</dbReference>
<dbReference type="Gene3D" id="3.40.50.10440">
    <property type="entry name" value="Dihydroxyacetone kinase, domain 1"/>
    <property type="match status" value="1"/>
</dbReference>
<comment type="similarity">
    <text evidence="3">Belongs to the dihydroxyacetone kinase (DAK) family.</text>
</comment>
<dbReference type="InterPro" id="IPR050861">
    <property type="entry name" value="Dihydroxyacetone_Kinase"/>
</dbReference>
<accession>A0ABR2ZMX0</accession>
<evidence type="ECO:0000313" key="13">
    <source>
        <dbReference type="EMBL" id="KAL0062539.1"/>
    </source>
</evidence>
<reference evidence="13 14" key="1">
    <citation type="submission" date="2024-05" db="EMBL/GenBank/DDBJ databases">
        <title>A draft genome resource for the thread blight pathogen Marasmius tenuissimus strain MS-2.</title>
        <authorList>
            <person name="Yulfo-Soto G.E."/>
            <person name="Baruah I.K."/>
            <person name="Amoako-Attah I."/>
            <person name="Bukari Y."/>
            <person name="Meinhardt L.W."/>
            <person name="Bailey B.A."/>
            <person name="Cohen S.P."/>
        </authorList>
    </citation>
    <scope>NUCLEOTIDE SEQUENCE [LARGE SCALE GENOMIC DNA]</scope>
    <source>
        <strain evidence="13 14">MS-2</strain>
    </source>
</reference>
<evidence type="ECO:0008006" key="15">
    <source>
        <dbReference type="Google" id="ProtNLM"/>
    </source>
</evidence>
<proteinExistence type="inferred from homology"/>
<comment type="caution">
    <text evidence="13">The sequence shown here is derived from an EMBL/GenBank/DDBJ whole genome shotgun (WGS) entry which is preliminary data.</text>
</comment>
<evidence type="ECO:0000313" key="14">
    <source>
        <dbReference type="Proteomes" id="UP001437256"/>
    </source>
</evidence>
<comment type="function">
    <text evidence="1">Catalyzes both the phosphorylation of dihydroxyacetone and of glyceraldehyde.</text>
</comment>
<dbReference type="SUPFAM" id="SSF82549">
    <property type="entry name" value="DAK1/DegV-like"/>
    <property type="match status" value="1"/>
</dbReference>
<comment type="catalytic activity">
    <reaction evidence="10">
        <text>dihydroxyacetone + ATP = dihydroxyacetone phosphate + ADP + H(+)</text>
        <dbReference type="Rhea" id="RHEA:15773"/>
        <dbReference type="ChEBI" id="CHEBI:15378"/>
        <dbReference type="ChEBI" id="CHEBI:16016"/>
        <dbReference type="ChEBI" id="CHEBI:30616"/>
        <dbReference type="ChEBI" id="CHEBI:57642"/>
        <dbReference type="ChEBI" id="CHEBI:456216"/>
        <dbReference type="EC" id="2.7.1.29"/>
    </reaction>
</comment>
<protein>
    <recommendedName>
        <fullName evidence="15">Dihydroxyacetone kinase</fullName>
    </recommendedName>
</protein>
<dbReference type="SUPFAM" id="SSF101473">
    <property type="entry name" value="DhaL-like"/>
    <property type="match status" value="1"/>
</dbReference>
<keyword evidence="6" id="KW-0418">Kinase</keyword>
<dbReference type="Gene3D" id="3.30.1180.20">
    <property type="entry name" value="Dihydroxyacetone kinase, domain 2"/>
    <property type="match status" value="1"/>
</dbReference>
<organism evidence="13 14">
    <name type="scientific">Marasmius tenuissimus</name>
    <dbReference type="NCBI Taxonomy" id="585030"/>
    <lineage>
        <taxon>Eukaryota</taxon>
        <taxon>Fungi</taxon>
        <taxon>Dikarya</taxon>
        <taxon>Basidiomycota</taxon>
        <taxon>Agaricomycotina</taxon>
        <taxon>Agaricomycetes</taxon>
        <taxon>Agaricomycetidae</taxon>
        <taxon>Agaricales</taxon>
        <taxon>Marasmiineae</taxon>
        <taxon>Marasmiaceae</taxon>
        <taxon>Marasmius</taxon>
    </lineage>
</organism>
<evidence type="ECO:0000259" key="12">
    <source>
        <dbReference type="PROSITE" id="PS51481"/>
    </source>
</evidence>
<dbReference type="InterPro" id="IPR036117">
    <property type="entry name" value="DhaL_dom_sf"/>
</dbReference>
<evidence type="ECO:0000256" key="9">
    <source>
        <dbReference type="ARBA" id="ARBA00047974"/>
    </source>
</evidence>
<dbReference type="EMBL" id="JBBXMP010000102">
    <property type="protein sequence ID" value="KAL0062539.1"/>
    <property type="molecule type" value="Genomic_DNA"/>
</dbReference>
<sequence>MDRHIFPDHATLVVHSLKGLVASHPNLALIPAIRTVYNAAHDPNKVSLICGGGAGHEPGSTGFVGRGFLSASVSGDTFASPSAKQVLGAIRKVHSNKGIVVIITNYTGDNLHFGLAAQQARASGVENIAILPVGDDVSVGRTKGALVGRRALAGTILVCKILGAASELSLSFPSVLRLGQTVTSSLVSIACTLGHCHVPGRDNSQYSVIQPGIIEIGLGLHNEPGAFVVEQPPPDKLIARMLDLCMNQDDKERAFVPFTYGESSKHGEGDEVVLFVNNMGGMSVLEMYAVVDEAIAQLEKLNIRVRRSYCGSFMTSLNAPGFSITLWNLTHNSRLVAALEKEEELKPDVSFLLSLVDAPHGAASWPSSALVRHDDDKRTREEKFVKFEEETIKKPPAGSTRQIFVNPAKLRSIIHTAALEVFAAEPDLTKWDTIVGDGDCGETCANGAKAVLKALDEGLGNDGELVSVLRDLTEIIDDTCGGTLGAIYSIFLAALTAEVRALAPSSSTDPSLPIDVAFWGLTTSRAIETLKLSTKARVGHRTVMDALIPLAEGLGKVAEDSSLKGDEKAGFAKAEEACRTGGEGTANLKAKLGRATYVGGDGDVALPPDPGAMSLVALARGIGKALRSSQ</sequence>
<evidence type="ECO:0000256" key="5">
    <source>
        <dbReference type="ARBA" id="ARBA00022741"/>
    </source>
</evidence>
<evidence type="ECO:0000256" key="6">
    <source>
        <dbReference type="ARBA" id="ARBA00022777"/>
    </source>
</evidence>
<dbReference type="Proteomes" id="UP001437256">
    <property type="component" value="Unassembled WGS sequence"/>
</dbReference>
<dbReference type="PANTHER" id="PTHR28629">
    <property type="entry name" value="TRIOKINASE/FMN CYCLASE"/>
    <property type="match status" value="1"/>
</dbReference>
<comment type="pathway">
    <text evidence="2">Polyol metabolism; glycerol fermentation; glycerone phosphate from glycerol (oxidative route): step 2/2.</text>
</comment>
<evidence type="ECO:0000256" key="3">
    <source>
        <dbReference type="ARBA" id="ARBA00008757"/>
    </source>
</evidence>
<evidence type="ECO:0000256" key="10">
    <source>
        <dbReference type="ARBA" id="ARBA00048898"/>
    </source>
</evidence>
<evidence type="ECO:0000256" key="1">
    <source>
        <dbReference type="ARBA" id="ARBA00003264"/>
    </source>
</evidence>
<comment type="catalytic activity">
    <reaction evidence="9">
        <text>D-glyceraldehyde + ATP = D-glyceraldehyde 3-phosphate + ADP + H(+)</text>
        <dbReference type="Rhea" id="RHEA:13941"/>
        <dbReference type="ChEBI" id="CHEBI:15378"/>
        <dbReference type="ChEBI" id="CHEBI:17378"/>
        <dbReference type="ChEBI" id="CHEBI:30616"/>
        <dbReference type="ChEBI" id="CHEBI:59776"/>
        <dbReference type="ChEBI" id="CHEBI:456216"/>
        <dbReference type="EC" id="2.7.1.28"/>
    </reaction>
</comment>
<keyword evidence="7" id="KW-0319">Glycerol metabolism</keyword>
<keyword evidence="8" id="KW-0067">ATP-binding</keyword>
<dbReference type="PROSITE" id="PS51481">
    <property type="entry name" value="DHAK"/>
    <property type="match status" value="1"/>
</dbReference>
<dbReference type="NCBIfam" id="TIGR02361">
    <property type="entry name" value="dak_ATP"/>
    <property type="match status" value="1"/>
</dbReference>
<evidence type="ECO:0000256" key="2">
    <source>
        <dbReference type="ARBA" id="ARBA00004778"/>
    </source>
</evidence>
<evidence type="ECO:0000256" key="7">
    <source>
        <dbReference type="ARBA" id="ARBA00022798"/>
    </source>
</evidence>
<evidence type="ECO:0000256" key="8">
    <source>
        <dbReference type="ARBA" id="ARBA00022840"/>
    </source>
</evidence>
<dbReference type="Pfam" id="PF02733">
    <property type="entry name" value="Dak1"/>
    <property type="match status" value="1"/>
</dbReference>
<keyword evidence="14" id="KW-1185">Reference proteome</keyword>
<feature type="domain" description="DhaK" evidence="12">
    <location>
        <begin position="8"/>
        <end position="365"/>
    </location>
</feature>
<dbReference type="Gene3D" id="1.25.40.340">
    <property type="match status" value="1"/>
</dbReference>
<dbReference type="InterPro" id="IPR004006">
    <property type="entry name" value="DhaK_dom"/>
</dbReference>
<keyword evidence="4" id="KW-0808">Transferase</keyword>
<dbReference type="PROSITE" id="PS51480">
    <property type="entry name" value="DHAL"/>
    <property type="match status" value="1"/>
</dbReference>
<name>A0ABR2ZMX0_9AGAR</name>
<gene>
    <name evidence="13" type="ORF">AAF712_010578</name>
</gene>